<evidence type="ECO:0000313" key="1">
    <source>
        <dbReference type="EMBL" id="MDR6713829.1"/>
    </source>
</evidence>
<comment type="caution">
    <text evidence="1">The sequence shown here is derived from an EMBL/GenBank/DDBJ whole genome shotgun (WGS) entry which is preliminary data.</text>
</comment>
<organism evidence="1 2">
    <name type="scientific">Pseudomonas hunanensis</name>
    <dbReference type="NCBI Taxonomy" id="1247546"/>
    <lineage>
        <taxon>Bacteria</taxon>
        <taxon>Pseudomonadati</taxon>
        <taxon>Pseudomonadota</taxon>
        <taxon>Gammaproteobacteria</taxon>
        <taxon>Pseudomonadales</taxon>
        <taxon>Pseudomonadaceae</taxon>
        <taxon>Pseudomonas</taxon>
    </lineage>
</organism>
<accession>A0ACC6K5T0</accession>
<protein>
    <submittedName>
        <fullName evidence="1">General secretion pathway protein N</fullName>
    </submittedName>
</protein>
<dbReference type="EMBL" id="JAVDTH010000021">
    <property type="protein sequence ID" value="MDR6713829.1"/>
    <property type="molecule type" value="Genomic_DNA"/>
</dbReference>
<gene>
    <name evidence="1" type="ORF">J2W83_003444</name>
</gene>
<proteinExistence type="predicted"/>
<keyword evidence="2" id="KW-1185">Reference proteome</keyword>
<name>A0ACC6K5T0_9PSED</name>
<sequence>MSWRSGLWLALVFAVSVLAQLPARWVGEGLGLSAKGVSGSLWRGQATRWGEVGPVSWQLRPWRLDAEARLGFQGQGWQARVHGWPWRWQGQLEALAAQTRVASGYRLAGQWQGVLRMKGVGWGCSAAEGRIAVEDLALVEPWSLGLGRAAVEMDCRQGWRLLARLEAPGQHHGVIDADLLERRAQLSLDLHPDAALTPLLRGAQLIGPQASRMQRQVSW</sequence>
<reference evidence="1" key="1">
    <citation type="submission" date="2023-07" db="EMBL/GenBank/DDBJ databases">
        <title>Sorghum-associated microbial communities from plants grown in Nebraska, USA.</title>
        <authorList>
            <person name="Schachtman D."/>
        </authorList>
    </citation>
    <scope>NUCLEOTIDE SEQUENCE</scope>
    <source>
        <strain evidence="1">BE56</strain>
    </source>
</reference>
<evidence type="ECO:0000313" key="2">
    <source>
        <dbReference type="Proteomes" id="UP001259587"/>
    </source>
</evidence>
<dbReference type="Proteomes" id="UP001259587">
    <property type="component" value="Unassembled WGS sequence"/>
</dbReference>